<feature type="signal peptide" evidence="14">
    <location>
        <begin position="1"/>
        <end position="20"/>
    </location>
</feature>
<dbReference type="InterPro" id="IPR004358">
    <property type="entry name" value="Sig_transdc_His_kin-like_C"/>
</dbReference>
<dbReference type="PRINTS" id="PR00344">
    <property type="entry name" value="BCTRLSENSOR"/>
</dbReference>
<dbReference type="SMART" id="SM00388">
    <property type="entry name" value="HisKA"/>
    <property type="match status" value="1"/>
</dbReference>
<dbReference type="GO" id="GO:0043565">
    <property type="term" value="F:sequence-specific DNA binding"/>
    <property type="evidence" value="ECO:0007669"/>
    <property type="project" value="InterPro"/>
</dbReference>
<evidence type="ECO:0000256" key="6">
    <source>
        <dbReference type="ARBA" id="ARBA00022777"/>
    </source>
</evidence>
<dbReference type="Pfam" id="PF07494">
    <property type="entry name" value="Reg_prop"/>
    <property type="match status" value="8"/>
</dbReference>
<dbReference type="Pfam" id="PF00072">
    <property type="entry name" value="Response_reg"/>
    <property type="match status" value="1"/>
</dbReference>
<dbReference type="FunFam" id="1.10.287.130:FF:000045">
    <property type="entry name" value="Two-component system sensor histidine kinase/response regulator"/>
    <property type="match status" value="1"/>
</dbReference>
<dbReference type="CDD" id="cd00146">
    <property type="entry name" value="PKD"/>
    <property type="match status" value="1"/>
</dbReference>
<dbReference type="EMBL" id="SRSO01000001">
    <property type="protein sequence ID" value="TGV04760.1"/>
    <property type="molecule type" value="Genomic_DNA"/>
</dbReference>
<dbReference type="FunFam" id="2.60.40.10:FF:000791">
    <property type="entry name" value="Two-component system sensor histidine kinase/response regulator"/>
    <property type="match status" value="1"/>
</dbReference>
<dbReference type="InterPro" id="IPR015943">
    <property type="entry name" value="WD40/YVTN_repeat-like_dom_sf"/>
</dbReference>
<dbReference type="SMART" id="SM00342">
    <property type="entry name" value="HTH_ARAC"/>
    <property type="match status" value="1"/>
</dbReference>
<keyword evidence="14" id="KW-0732">Signal</keyword>
<dbReference type="PROSITE" id="PS50109">
    <property type="entry name" value="HIS_KIN"/>
    <property type="match status" value="1"/>
</dbReference>
<comment type="catalytic activity">
    <reaction evidence="1">
        <text>ATP + protein L-histidine = ADP + protein N-phospho-L-histidine.</text>
        <dbReference type="EC" id="2.7.13.3"/>
    </reaction>
</comment>
<feature type="transmembrane region" description="Helical" evidence="13">
    <location>
        <begin position="794"/>
        <end position="811"/>
    </location>
</feature>
<dbReference type="FunFam" id="1.10.10.60:FF:000284">
    <property type="entry name" value="Two-component system sensor histidine kinase/response regulator"/>
    <property type="match status" value="1"/>
</dbReference>
<keyword evidence="9" id="KW-0805">Transcription regulation</keyword>
<dbReference type="InterPro" id="IPR018062">
    <property type="entry name" value="HTH_AraC-typ_CS"/>
</dbReference>
<evidence type="ECO:0000256" key="3">
    <source>
        <dbReference type="ARBA" id="ARBA00022553"/>
    </source>
</evidence>
<dbReference type="OrthoDB" id="358279at2"/>
<dbReference type="PROSITE" id="PS50110">
    <property type="entry name" value="RESPONSE_REGULATORY"/>
    <property type="match status" value="1"/>
</dbReference>
<evidence type="ECO:0000256" key="10">
    <source>
        <dbReference type="ARBA" id="ARBA00023125"/>
    </source>
</evidence>
<dbReference type="InterPro" id="IPR036890">
    <property type="entry name" value="HATPase_C_sf"/>
</dbReference>
<keyword evidence="5" id="KW-0547">Nucleotide-binding</keyword>
<dbReference type="EC" id="2.7.13.3" evidence="2"/>
<name>A0A4S1E2F3_9FLAO</name>
<evidence type="ECO:0000256" key="5">
    <source>
        <dbReference type="ARBA" id="ARBA00022741"/>
    </source>
</evidence>
<dbReference type="Pfam" id="PF02518">
    <property type="entry name" value="HATPase_c"/>
    <property type="match status" value="1"/>
</dbReference>
<keyword evidence="7" id="KW-0067">ATP-binding</keyword>
<dbReference type="Gene3D" id="1.10.287.130">
    <property type="match status" value="1"/>
</dbReference>
<keyword evidence="3 12" id="KW-0597">Phosphoprotein</keyword>
<dbReference type="Gene3D" id="2.130.10.10">
    <property type="entry name" value="YVTN repeat-like/Quinoprotein amine dehydrogenase"/>
    <property type="match status" value="3"/>
</dbReference>
<gene>
    <name evidence="18" type="ORF">EM932_01150</name>
</gene>
<evidence type="ECO:0000256" key="9">
    <source>
        <dbReference type="ARBA" id="ARBA00023015"/>
    </source>
</evidence>
<dbReference type="Proteomes" id="UP000307602">
    <property type="component" value="Unassembled WGS sequence"/>
</dbReference>
<dbReference type="Pfam" id="PF00512">
    <property type="entry name" value="HisKA"/>
    <property type="match status" value="1"/>
</dbReference>
<protein>
    <recommendedName>
        <fullName evidence="2">histidine kinase</fullName>
        <ecNumber evidence="2">2.7.13.3</ecNumber>
    </recommendedName>
</protein>
<organism evidence="18 19">
    <name type="scientific">Flavivirga rizhaonensis</name>
    <dbReference type="NCBI Taxonomy" id="2559571"/>
    <lineage>
        <taxon>Bacteria</taxon>
        <taxon>Pseudomonadati</taxon>
        <taxon>Bacteroidota</taxon>
        <taxon>Flavobacteriia</taxon>
        <taxon>Flavobacteriales</taxon>
        <taxon>Flavobacteriaceae</taxon>
        <taxon>Flavivirga</taxon>
    </lineage>
</organism>
<evidence type="ECO:0000259" key="16">
    <source>
        <dbReference type="PROSITE" id="PS50109"/>
    </source>
</evidence>
<dbReference type="InterPro" id="IPR005467">
    <property type="entry name" value="His_kinase_dom"/>
</dbReference>
<feature type="domain" description="Histidine kinase" evidence="16">
    <location>
        <begin position="848"/>
        <end position="1073"/>
    </location>
</feature>
<comment type="caution">
    <text evidence="18">The sequence shown here is derived from an EMBL/GenBank/DDBJ whole genome shotgun (WGS) entry which is preliminary data.</text>
</comment>
<reference evidence="18 19" key="1">
    <citation type="submission" date="2019-04" db="EMBL/GenBank/DDBJ databases">
        <authorList>
            <person name="Liu A."/>
        </authorList>
    </citation>
    <scope>NUCLEOTIDE SEQUENCE [LARGE SCALE GENOMIC DNA]</scope>
    <source>
        <strain evidence="18 19">RZ03</strain>
    </source>
</reference>
<dbReference type="Gene3D" id="3.40.50.2300">
    <property type="match status" value="1"/>
</dbReference>
<dbReference type="PROSITE" id="PS01124">
    <property type="entry name" value="HTH_ARAC_FAMILY_2"/>
    <property type="match status" value="1"/>
</dbReference>
<keyword evidence="10" id="KW-0238">DNA-binding</keyword>
<dbReference type="SMART" id="SM00448">
    <property type="entry name" value="REC"/>
    <property type="match status" value="1"/>
</dbReference>
<dbReference type="Gene3D" id="1.10.10.60">
    <property type="entry name" value="Homeodomain-like"/>
    <property type="match status" value="2"/>
</dbReference>
<dbReference type="Gene3D" id="2.60.40.10">
    <property type="entry name" value="Immunoglobulins"/>
    <property type="match status" value="1"/>
</dbReference>
<proteinExistence type="predicted"/>
<dbReference type="PANTHER" id="PTHR43547">
    <property type="entry name" value="TWO-COMPONENT HISTIDINE KINASE"/>
    <property type="match status" value="1"/>
</dbReference>
<dbReference type="InterPro" id="IPR011110">
    <property type="entry name" value="Reg_prop"/>
</dbReference>
<keyword evidence="13" id="KW-1133">Transmembrane helix</keyword>
<evidence type="ECO:0000256" key="11">
    <source>
        <dbReference type="ARBA" id="ARBA00023163"/>
    </source>
</evidence>
<evidence type="ECO:0000256" key="7">
    <source>
        <dbReference type="ARBA" id="ARBA00022840"/>
    </source>
</evidence>
<accession>A0A4S1E2F3</accession>
<dbReference type="InterPro" id="IPR001789">
    <property type="entry name" value="Sig_transdc_resp-reg_receiver"/>
</dbReference>
<feature type="modified residue" description="4-aspartylphosphate" evidence="12">
    <location>
        <position position="1170"/>
    </location>
</feature>
<dbReference type="InterPro" id="IPR003661">
    <property type="entry name" value="HisK_dim/P_dom"/>
</dbReference>
<evidence type="ECO:0000259" key="15">
    <source>
        <dbReference type="PROSITE" id="PS01124"/>
    </source>
</evidence>
<dbReference type="SUPFAM" id="SSF52172">
    <property type="entry name" value="CheY-like"/>
    <property type="match status" value="1"/>
</dbReference>
<evidence type="ECO:0000313" key="18">
    <source>
        <dbReference type="EMBL" id="TGV04760.1"/>
    </source>
</evidence>
<dbReference type="InterPro" id="IPR013783">
    <property type="entry name" value="Ig-like_fold"/>
</dbReference>
<keyword evidence="13" id="KW-0812">Transmembrane</keyword>
<feature type="domain" description="HTH araC/xylS-type" evidence="15">
    <location>
        <begin position="1269"/>
        <end position="1368"/>
    </location>
</feature>
<evidence type="ECO:0000256" key="14">
    <source>
        <dbReference type="SAM" id="SignalP"/>
    </source>
</evidence>
<evidence type="ECO:0000256" key="8">
    <source>
        <dbReference type="ARBA" id="ARBA00023012"/>
    </source>
</evidence>
<keyword evidence="8" id="KW-0902">Two-component regulatory system</keyword>
<dbReference type="PROSITE" id="PS00041">
    <property type="entry name" value="HTH_ARAC_FAMILY_1"/>
    <property type="match status" value="1"/>
</dbReference>
<keyword evidence="19" id="KW-1185">Reference proteome</keyword>
<dbReference type="SUPFAM" id="SSF63829">
    <property type="entry name" value="Calcium-dependent phosphotriesterase"/>
    <property type="match status" value="3"/>
</dbReference>
<dbReference type="SMART" id="SM00387">
    <property type="entry name" value="HATPase_c"/>
    <property type="match status" value="1"/>
</dbReference>
<keyword evidence="11" id="KW-0804">Transcription</keyword>
<keyword evidence="6 18" id="KW-0418">Kinase</keyword>
<dbReference type="FunFam" id="3.30.565.10:FF:000037">
    <property type="entry name" value="Hybrid sensor histidine kinase/response regulator"/>
    <property type="match status" value="1"/>
</dbReference>
<dbReference type="Pfam" id="PF07495">
    <property type="entry name" value="Y_Y_Y"/>
    <property type="match status" value="1"/>
</dbReference>
<keyword evidence="13" id="KW-0472">Membrane</keyword>
<dbReference type="RefSeq" id="WP_135874622.1">
    <property type="nucleotide sequence ID" value="NZ_SRSO01000001.1"/>
</dbReference>
<feature type="chain" id="PRO_5020372523" description="histidine kinase" evidence="14">
    <location>
        <begin position="21"/>
        <end position="1372"/>
    </location>
</feature>
<keyword evidence="4" id="KW-0808">Transferase</keyword>
<dbReference type="InterPro" id="IPR009057">
    <property type="entry name" value="Homeodomain-like_sf"/>
</dbReference>
<evidence type="ECO:0000256" key="4">
    <source>
        <dbReference type="ARBA" id="ARBA00022679"/>
    </source>
</evidence>
<evidence type="ECO:0000259" key="17">
    <source>
        <dbReference type="PROSITE" id="PS50110"/>
    </source>
</evidence>
<feature type="domain" description="Response regulatory" evidence="17">
    <location>
        <begin position="1122"/>
        <end position="1237"/>
    </location>
</feature>
<dbReference type="GO" id="GO:0003700">
    <property type="term" value="F:DNA-binding transcription factor activity"/>
    <property type="evidence" value="ECO:0007669"/>
    <property type="project" value="InterPro"/>
</dbReference>
<dbReference type="InterPro" id="IPR018060">
    <property type="entry name" value="HTH_AraC"/>
</dbReference>
<dbReference type="CDD" id="cd17574">
    <property type="entry name" value="REC_OmpR"/>
    <property type="match status" value="1"/>
</dbReference>
<dbReference type="GO" id="GO:0005524">
    <property type="term" value="F:ATP binding"/>
    <property type="evidence" value="ECO:0007669"/>
    <property type="project" value="UniProtKB-KW"/>
</dbReference>
<dbReference type="CDD" id="cd00082">
    <property type="entry name" value="HisKA"/>
    <property type="match status" value="1"/>
</dbReference>
<evidence type="ECO:0000256" key="12">
    <source>
        <dbReference type="PROSITE-ProRule" id="PRU00169"/>
    </source>
</evidence>
<dbReference type="Gene3D" id="3.30.565.10">
    <property type="entry name" value="Histidine kinase-like ATPase, C-terminal domain"/>
    <property type="match status" value="1"/>
</dbReference>
<dbReference type="InterPro" id="IPR011006">
    <property type="entry name" value="CheY-like_superfamily"/>
</dbReference>
<evidence type="ECO:0000313" key="19">
    <source>
        <dbReference type="Proteomes" id="UP000307602"/>
    </source>
</evidence>
<dbReference type="Pfam" id="PF12833">
    <property type="entry name" value="HTH_18"/>
    <property type="match status" value="1"/>
</dbReference>
<dbReference type="InterPro" id="IPR011123">
    <property type="entry name" value="Y_Y_Y"/>
</dbReference>
<sequence>MKVSNVLSILSFFCIALSTAQENTSFSNNLKFKNYSTKDGLSQRSVASILQDNQGFMWFGTRYGLNKFDGDTFKNYNYNSEEINSLSHNWITELVKDYSGTIWVGTKKGLNKYSPENDNFSRVRKSNLNKQFYDHEIWDIKVQDSSFLWIATNQGLDKFHIATNNILTFKHNDNNPNSISSDKVRRIFIASNNDLWISTSEKIDLYDVKKNGFKHYDYPNNATPTITKNNVTALFQDSSGKIWLGYNNGLAFFNPDTDAFEDFKLKSEVAITSSVRTICEDREGYLWIGTYNGLCKLTQKNDAFYKYEHDITDPKSLSQNSIYEIVEDSRGDLWIGTWAGGISYYDKSSNDFATFSEGYSIKNLNYKVVSSIVEDDEENLWIGTEGGGINFYDKKKKTFAYYKHDPKNLNSLSANNVKAIIKDYKGDFWVGTHDGGLNQIIINKKNKRFKRFKNNPNDSTSISDNKITAITEDAQHNIWIGTNEGGLNFYNRNTNAFIRIEDSSNTLGNFIYTISKSKTDNSILIGSINGLAKIDIKTKHITPVNFREGTTNSYTLNPVLSIYQESENNYWIGTEGNGLYNYNSKTGKKVRYGLVDGLPNEVIYAILPDDYGNVWLSTNKGLSRLNLETKTFKNFEETDGIQGNEFNYGAYLKTKKGNLVFGGTDGFTVFNPNQIEENTFIPPVVLTDFSVRNKPFKTITDALSSITLKYNQNDFSFDFVALSYSQPNKNQYAYKLEGFDTYWNFIGNNKTAVYTNLNNGDYTFKVKASNNDGLWNENGNSIKIKILPPLWRTWWAYIIYLLMLLALFWGIRKYTLLRIQDRNELKQERLDKQQMEEVNRLKLQLFTNISHDFRTPLTLIVGPLKRMINNQVGDSYIQNQLTGMYRNASILLQLINQLLDFRKSETGKLLLHVSKNDMVTFLKDIQLSFDEMAKDRNIKYALHSSEESVEVWFDKIEMKKVILNILSNAFKFTPQHGNVSINISTNKEALNNGGDYNYVKIEIQDSGKGIPEEDIEYVFDRYFQLGQQNELRSGTGVGLALAKDIVELHHGNIYVKSNLGIGSCFTIELPLGKAHLKPDEIIENDYEDNDILDYYEVANVKSGWIREDIEIEESKFDEALPSILLVEDNTEVRQFIKEIFEEDFNVYEAENGHAGIYSAQYNPIDVIVSDVMMPEMNGLEMCAKLKTDIRTSHIPVIMLTARTSSKVQKEGYETGADIYLTKPFDGPTLRLQVLNILKSRKHLIEKFKKDILLEPKEITAVSTDEVFLKKAMQIIEENLSNANFNVNTFIDKMFMSQSVLYRKIKVLTGQSISEFIRSVRLKKASQLLSQTDMSISNVAYDVGFNDLKYFRKCFKKAFNETPSQYRKQKNAG</sequence>
<dbReference type="SUPFAM" id="SSF46689">
    <property type="entry name" value="Homeodomain-like"/>
    <property type="match status" value="1"/>
</dbReference>
<dbReference type="SUPFAM" id="SSF55874">
    <property type="entry name" value="ATPase domain of HSP90 chaperone/DNA topoisomerase II/histidine kinase"/>
    <property type="match status" value="1"/>
</dbReference>
<dbReference type="InterPro" id="IPR003594">
    <property type="entry name" value="HATPase_dom"/>
</dbReference>
<dbReference type="PANTHER" id="PTHR43547:SF2">
    <property type="entry name" value="HYBRID SIGNAL TRANSDUCTION HISTIDINE KINASE C"/>
    <property type="match status" value="1"/>
</dbReference>
<evidence type="ECO:0000256" key="13">
    <source>
        <dbReference type="SAM" id="Phobius"/>
    </source>
</evidence>
<dbReference type="SUPFAM" id="SSF47384">
    <property type="entry name" value="Homodimeric domain of signal transducing histidine kinase"/>
    <property type="match status" value="1"/>
</dbReference>
<evidence type="ECO:0000256" key="1">
    <source>
        <dbReference type="ARBA" id="ARBA00000085"/>
    </source>
</evidence>
<dbReference type="InterPro" id="IPR036097">
    <property type="entry name" value="HisK_dim/P_sf"/>
</dbReference>
<dbReference type="GO" id="GO:0000155">
    <property type="term" value="F:phosphorelay sensor kinase activity"/>
    <property type="evidence" value="ECO:0007669"/>
    <property type="project" value="InterPro"/>
</dbReference>
<evidence type="ECO:0000256" key="2">
    <source>
        <dbReference type="ARBA" id="ARBA00012438"/>
    </source>
</evidence>